<evidence type="ECO:0000313" key="3">
    <source>
        <dbReference type="EMBL" id="KAK6590831.1"/>
    </source>
</evidence>
<sequence length="549" mass="63206">MHYSGFNNQNETLHPQVQMIHSQPNFSPIPSYSGRGAMSNMGGMVGVGTMAMQTPQYYEEQVYNKNGGYIENQRYQHNNFQQNMNVHGQHMPQYSMMQMHTKQQNNDKNISGRSRSQTRGPFSRTAATRSTTPTPMNRNRNIKQRETFHNENSNIIRRSTETIDEGYQNVKNQSYSQFDKNYYSGDYGTNNYHDSQNMGLSGQVNKEQPRQLNIVNPDKIPIQKVNVPLEPTPTHVARMNKMRLMGLVNNNPIHQSTPTPNIRNDFLRDGNHNITRQSSLMPQYYQDKCQPKSTRNSNNTAAVFRDSSPKVLGSYVSRQLEEEVTRLRYLVENQTKRISSLEIKNKELESELISNRNYKELYEELLEKTSLEGNYGKFEQESDENENERVLNGSESGAVESEFELGKQIKEDNSVIQKMNSTKEQKSAKIIEKKHSMFSNIHQFSAESALRKAGVPPGRPSYIYRPPNNSELIDVKLAEFHNSRSSLIRWSKISSTIYLFGTTQVQLRLSKGNLLAKPESSEWGNGNFWPIEKFVAIFEPIERVKMPNK</sequence>
<keyword evidence="4" id="KW-1185">Reference proteome</keyword>
<evidence type="ECO:0000256" key="1">
    <source>
        <dbReference type="SAM" id="Coils"/>
    </source>
</evidence>
<feature type="region of interest" description="Disordered" evidence="2">
    <location>
        <begin position="378"/>
        <end position="397"/>
    </location>
</feature>
<proteinExistence type="predicted"/>
<feature type="compositionally biased region" description="Polar residues" evidence="2">
    <location>
        <begin position="99"/>
        <end position="120"/>
    </location>
</feature>
<protein>
    <submittedName>
        <fullName evidence="3">Uncharacterized protein</fullName>
    </submittedName>
</protein>
<feature type="coiled-coil region" evidence="1">
    <location>
        <begin position="317"/>
        <end position="351"/>
    </location>
</feature>
<accession>A0AAV9Y1K4</accession>
<feature type="region of interest" description="Disordered" evidence="2">
    <location>
        <begin position="99"/>
        <end position="138"/>
    </location>
</feature>
<dbReference type="Proteomes" id="UP001311799">
    <property type="component" value="Unassembled WGS sequence"/>
</dbReference>
<name>A0AAV9Y1K4_9CRYT</name>
<evidence type="ECO:0000313" key="4">
    <source>
        <dbReference type="Proteomes" id="UP001311799"/>
    </source>
</evidence>
<organism evidence="3 4">
    <name type="scientific">Cryptosporidium xiaoi</name>
    <dbReference type="NCBI Taxonomy" id="659607"/>
    <lineage>
        <taxon>Eukaryota</taxon>
        <taxon>Sar</taxon>
        <taxon>Alveolata</taxon>
        <taxon>Apicomplexa</taxon>
        <taxon>Conoidasida</taxon>
        <taxon>Coccidia</taxon>
        <taxon>Eucoccidiorida</taxon>
        <taxon>Eimeriorina</taxon>
        <taxon>Cryptosporidiidae</taxon>
        <taxon>Cryptosporidium</taxon>
    </lineage>
</organism>
<feature type="compositionally biased region" description="Low complexity" evidence="2">
    <location>
        <begin position="123"/>
        <end position="135"/>
    </location>
</feature>
<keyword evidence="1" id="KW-0175">Coiled coil</keyword>
<evidence type="ECO:0000256" key="2">
    <source>
        <dbReference type="SAM" id="MobiDB-lite"/>
    </source>
</evidence>
<dbReference type="AlphaFoldDB" id="A0AAV9Y1K4"/>
<gene>
    <name evidence="3" type="ORF">RS030_121993</name>
</gene>
<comment type="caution">
    <text evidence="3">The sequence shown here is derived from an EMBL/GenBank/DDBJ whole genome shotgun (WGS) entry which is preliminary data.</text>
</comment>
<reference evidence="3 4" key="1">
    <citation type="submission" date="2023-10" db="EMBL/GenBank/DDBJ databases">
        <title>Comparative genomics analysis reveals potential genetic determinants of host preference in Cryptosporidium xiaoi.</title>
        <authorList>
            <person name="Xiao L."/>
            <person name="Li J."/>
        </authorList>
    </citation>
    <scope>NUCLEOTIDE SEQUENCE [LARGE SCALE GENOMIC DNA]</scope>
    <source>
        <strain evidence="3 4">52996</strain>
    </source>
</reference>
<dbReference type="EMBL" id="JAWDEY010000003">
    <property type="protein sequence ID" value="KAK6590831.1"/>
    <property type="molecule type" value="Genomic_DNA"/>
</dbReference>